<name>A0A1Y5P775_9MYCO</name>
<protein>
    <submittedName>
        <fullName evidence="2">Uncharacterized protein</fullName>
    </submittedName>
</protein>
<keyword evidence="1" id="KW-1133">Transmembrane helix</keyword>
<feature type="transmembrane region" description="Helical" evidence="1">
    <location>
        <begin position="73"/>
        <end position="95"/>
    </location>
</feature>
<dbReference type="EMBL" id="FLQS01000012">
    <property type="protein sequence ID" value="SBS74487.1"/>
    <property type="molecule type" value="Genomic_DNA"/>
</dbReference>
<reference evidence="2" key="1">
    <citation type="submission" date="2016-03" db="EMBL/GenBank/DDBJ databases">
        <authorList>
            <person name="Ploux O."/>
        </authorList>
    </citation>
    <scope>NUCLEOTIDE SEQUENCE</scope>
    <source>
        <strain evidence="2">UC10</strain>
    </source>
</reference>
<proteinExistence type="predicted"/>
<sequence>MPSGYSDDRDARYGRAGFVAALLTVLVMEFITWVFIVYWYMLPVTVVPALVVAGLIGYCLTRARGIVAQIGRGVLNGCIAAPLTVIIFIPAWILVQAIGPV</sequence>
<evidence type="ECO:0000256" key="1">
    <source>
        <dbReference type="SAM" id="Phobius"/>
    </source>
</evidence>
<feature type="transmembrane region" description="Helical" evidence="1">
    <location>
        <begin position="16"/>
        <end position="36"/>
    </location>
</feature>
<evidence type="ECO:0000313" key="2">
    <source>
        <dbReference type="EMBL" id="SBS74487.1"/>
    </source>
</evidence>
<organism evidence="2">
    <name type="scientific">uncultured Mycobacterium sp</name>
    <dbReference type="NCBI Taxonomy" id="171292"/>
    <lineage>
        <taxon>Bacteria</taxon>
        <taxon>Bacillati</taxon>
        <taxon>Actinomycetota</taxon>
        <taxon>Actinomycetes</taxon>
        <taxon>Mycobacteriales</taxon>
        <taxon>Mycobacteriaceae</taxon>
        <taxon>Mycobacterium</taxon>
        <taxon>environmental samples</taxon>
    </lineage>
</organism>
<gene>
    <name evidence="2" type="ORF">MHPYR_20061</name>
</gene>
<keyword evidence="1" id="KW-0472">Membrane</keyword>
<keyword evidence="1" id="KW-0812">Transmembrane</keyword>
<feature type="transmembrane region" description="Helical" evidence="1">
    <location>
        <begin position="42"/>
        <end position="61"/>
    </location>
</feature>
<accession>A0A1Y5P775</accession>
<dbReference type="AlphaFoldDB" id="A0A1Y5P775"/>